<evidence type="ECO:0000256" key="1">
    <source>
        <dbReference type="ARBA" id="ARBA00020216"/>
    </source>
</evidence>
<dbReference type="PaxDb" id="7159-AAEL017239-PA"/>
<dbReference type="SMART" id="SM00225">
    <property type="entry name" value="BTB"/>
    <property type="match status" value="1"/>
</dbReference>
<dbReference type="PROSITE" id="PS50097">
    <property type="entry name" value="BTB"/>
    <property type="match status" value="1"/>
</dbReference>
<dbReference type="AlphaFoldDB" id="J9EBG6"/>
<feature type="region of interest" description="Disordered" evidence="6">
    <location>
        <begin position="110"/>
        <end position="175"/>
    </location>
</feature>
<evidence type="ECO:0000259" key="8">
    <source>
        <dbReference type="PROSITE" id="PS50097"/>
    </source>
</evidence>
<reference evidence="9" key="3">
    <citation type="submission" date="2012-09" db="EMBL/GenBank/DDBJ databases">
        <authorList>
            <consortium name="VectorBase"/>
        </authorList>
    </citation>
    <scope>NUCLEOTIDE SEQUENCE</scope>
    <source>
        <strain evidence="9">Liverpool</strain>
    </source>
</reference>
<dbReference type="PROSITE" id="PS01359">
    <property type="entry name" value="ZF_PHD_1"/>
    <property type="match status" value="1"/>
</dbReference>
<dbReference type="SUPFAM" id="SSF49785">
    <property type="entry name" value="Galactose-binding domain-like"/>
    <property type="match status" value="2"/>
</dbReference>
<accession>J9EBG6</accession>
<dbReference type="InterPro" id="IPR052407">
    <property type="entry name" value="BTB_POZ_domain_cont_9"/>
</dbReference>
<dbReference type="InterPro" id="IPR011705">
    <property type="entry name" value="BACK"/>
</dbReference>
<evidence type="ECO:0000313" key="9">
    <source>
        <dbReference type="EMBL" id="EJY58046.1"/>
    </source>
</evidence>
<dbReference type="InterPro" id="IPR008979">
    <property type="entry name" value="Galactose-bd-like_sf"/>
</dbReference>
<reference evidence="9" key="2">
    <citation type="journal article" date="2007" name="Science">
        <title>Genome sequence of Aedes aegypti, a major arbovirus vector.</title>
        <authorList>
            <person name="Nene V."/>
            <person name="Wortman J.R."/>
            <person name="Lawson D."/>
            <person name="Haas B."/>
            <person name="Kodira C."/>
            <person name="Tu Z.J."/>
            <person name="Loftus B."/>
            <person name="Xi Z."/>
            <person name="Megy K."/>
            <person name="Grabherr M."/>
            <person name="Ren Q."/>
            <person name="Zdobnov E.M."/>
            <person name="Lobo N.F."/>
            <person name="Campbell K.S."/>
            <person name="Brown S.E."/>
            <person name="Bonaldo M.F."/>
            <person name="Zhu J."/>
            <person name="Sinkins S.P."/>
            <person name="Hogenkamp D.G."/>
            <person name="Amedeo P."/>
            <person name="Arensburger P."/>
            <person name="Atkinson P.W."/>
            <person name="Bidwell S."/>
            <person name="Biedler J."/>
            <person name="Birney E."/>
            <person name="Bruggner R.V."/>
            <person name="Costas J."/>
            <person name="Coy M.R."/>
            <person name="Crabtree J."/>
            <person name="Crawford M."/>
            <person name="Debruyn B."/>
            <person name="Decaprio D."/>
            <person name="Eiglmeier K."/>
            <person name="Eisenstadt E."/>
            <person name="El-Dorry H."/>
            <person name="Gelbart W.M."/>
            <person name="Gomes S.L."/>
            <person name="Hammond M."/>
            <person name="Hannick L.I."/>
            <person name="Hogan J.R."/>
            <person name="Holmes M.H."/>
            <person name="Jaffe D."/>
            <person name="Johnston J.S."/>
            <person name="Kennedy R.C."/>
            <person name="Koo H."/>
            <person name="Kravitz S."/>
            <person name="Kriventseva E.V."/>
            <person name="Kulp D."/>
            <person name="Labutti K."/>
            <person name="Lee E."/>
            <person name="Li S."/>
            <person name="Lovin D.D."/>
            <person name="Mao C."/>
            <person name="Mauceli E."/>
            <person name="Menck C.F."/>
            <person name="Miller J.R."/>
            <person name="Montgomery P."/>
            <person name="Mori A."/>
            <person name="Nascimento A.L."/>
            <person name="Naveira H.F."/>
            <person name="Nusbaum C."/>
            <person name="O'leary S."/>
            <person name="Orvis J."/>
            <person name="Pertea M."/>
            <person name="Quesneville H."/>
            <person name="Reidenbach K.R."/>
            <person name="Rogers Y.H."/>
            <person name="Roth C.W."/>
            <person name="Schneider J.R."/>
            <person name="Schatz M."/>
            <person name="Shumway M."/>
            <person name="Stanke M."/>
            <person name="Stinson E.O."/>
            <person name="Tubio J.M."/>
            <person name="Vanzee J.P."/>
            <person name="Verjovski-Almeida S."/>
            <person name="Werner D."/>
            <person name="White O."/>
            <person name="Wyder S."/>
            <person name="Zeng Q."/>
            <person name="Zhao Q."/>
            <person name="Zhao Y."/>
            <person name="Hill C.A."/>
            <person name="Raikhel A.S."/>
            <person name="Soares M.B."/>
            <person name="Knudson D.L."/>
            <person name="Lee N.H."/>
            <person name="Galagan J."/>
            <person name="Salzberg S.L."/>
            <person name="Paulsen I.T."/>
            <person name="Dimopoulos G."/>
            <person name="Collins F.H."/>
            <person name="Birren B."/>
            <person name="Fraser-Liggett C.M."/>
            <person name="Severson D.W."/>
        </authorList>
    </citation>
    <scope>NUCLEOTIDE SEQUENCE [LARGE SCALE GENOMIC DNA]</scope>
    <source>
        <strain evidence="9">Liverpool</strain>
    </source>
</reference>
<dbReference type="SMART" id="SM00875">
    <property type="entry name" value="BACK"/>
    <property type="match status" value="1"/>
</dbReference>
<dbReference type="SMART" id="SM00249">
    <property type="entry name" value="PHD"/>
    <property type="match status" value="1"/>
</dbReference>
<protein>
    <recommendedName>
        <fullName evidence="1">BTB/POZ domain-containing protein 9</fullName>
    </recommendedName>
</protein>
<dbReference type="eggNOG" id="KOG4350">
    <property type="taxonomic scope" value="Eukaryota"/>
</dbReference>
<dbReference type="InterPro" id="IPR019787">
    <property type="entry name" value="Znf_PHD-finger"/>
</dbReference>
<dbReference type="InterPro" id="IPR019786">
    <property type="entry name" value="Zinc_finger_PHD-type_CS"/>
</dbReference>
<dbReference type="HOGENOM" id="CLU_315518_0_0_1"/>
<dbReference type="GO" id="GO:0048512">
    <property type="term" value="P:circadian behavior"/>
    <property type="evidence" value="ECO:0007669"/>
    <property type="project" value="TreeGrafter"/>
</dbReference>
<evidence type="ECO:0000313" key="10">
    <source>
        <dbReference type="Proteomes" id="UP000682892"/>
    </source>
</evidence>
<feature type="domain" description="PHD-type" evidence="7">
    <location>
        <begin position="54"/>
        <end position="102"/>
    </location>
</feature>
<dbReference type="VEuPathDB" id="VectorBase:AAEL026894"/>
<feature type="compositionally biased region" description="Polar residues" evidence="6">
    <location>
        <begin position="126"/>
        <end position="139"/>
    </location>
</feature>
<dbReference type="GO" id="GO:0050804">
    <property type="term" value="P:modulation of chemical synaptic transmission"/>
    <property type="evidence" value="ECO:0007669"/>
    <property type="project" value="TreeGrafter"/>
</dbReference>
<dbReference type="Proteomes" id="UP000682892">
    <property type="component" value="Unassembled WGS sequence"/>
</dbReference>
<dbReference type="Gene3D" id="3.30.710.10">
    <property type="entry name" value="Potassium Channel Kv1.1, Chain A"/>
    <property type="match status" value="1"/>
</dbReference>
<gene>
    <name evidence="9" type="ORF">AaeL_AAEL017239</name>
</gene>
<dbReference type="Gene3D" id="2.60.120.260">
    <property type="entry name" value="Galactose-binding domain-like"/>
    <property type="match status" value="2"/>
</dbReference>
<dbReference type="PhylomeDB" id="J9EBG6"/>
<evidence type="ECO:0000259" key="7">
    <source>
        <dbReference type="PROSITE" id="PS50016"/>
    </source>
</evidence>
<dbReference type="PROSITE" id="PS50016">
    <property type="entry name" value="ZF_PHD_2"/>
    <property type="match status" value="1"/>
</dbReference>
<dbReference type="FunFam" id="3.30.710.10:FF:000042">
    <property type="entry name" value="BTB/POZ domain-containing protein 9"/>
    <property type="match status" value="1"/>
</dbReference>
<dbReference type="FunFam" id="2.60.120.260:FF:000051">
    <property type="entry name" value="BTB/POZ domain-containing protein 9"/>
    <property type="match status" value="1"/>
</dbReference>
<dbReference type="CDD" id="cd18287">
    <property type="entry name" value="BTB_POZ_BTBD9"/>
    <property type="match status" value="1"/>
</dbReference>
<dbReference type="EMBL" id="CH478075">
    <property type="protein sequence ID" value="EJY58046.1"/>
    <property type="molecule type" value="Genomic_DNA"/>
</dbReference>
<dbReference type="GO" id="GO:0008344">
    <property type="term" value="P:adult locomotory behavior"/>
    <property type="evidence" value="ECO:0007669"/>
    <property type="project" value="UniProtKB-ARBA"/>
</dbReference>
<dbReference type="InterPro" id="IPR000210">
    <property type="entry name" value="BTB/POZ_dom"/>
</dbReference>
<keyword evidence="3 5" id="KW-0863">Zinc-finger</keyword>
<dbReference type="PANTHER" id="PTHR46306">
    <property type="entry name" value="BTB/POZ DOMAIN-CONTAINING PROTEIN 9"/>
    <property type="match status" value="1"/>
</dbReference>
<dbReference type="GO" id="GO:0008270">
    <property type="term" value="F:zinc ion binding"/>
    <property type="evidence" value="ECO:0007669"/>
    <property type="project" value="UniProtKB-KW"/>
</dbReference>
<feature type="region of interest" description="Disordered" evidence="6">
    <location>
        <begin position="215"/>
        <end position="236"/>
    </location>
</feature>
<proteinExistence type="predicted"/>
<feature type="region of interest" description="Disordered" evidence="6">
    <location>
        <begin position="907"/>
        <end position="926"/>
    </location>
</feature>
<dbReference type="Gene3D" id="1.25.40.420">
    <property type="match status" value="1"/>
</dbReference>
<dbReference type="GO" id="GO:0005737">
    <property type="term" value="C:cytoplasm"/>
    <property type="evidence" value="ECO:0007669"/>
    <property type="project" value="TreeGrafter"/>
</dbReference>
<evidence type="ECO:0000256" key="4">
    <source>
        <dbReference type="ARBA" id="ARBA00022833"/>
    </source>
</evidence>
<feature type="compositionally biased region" description="Low complexity" evidence="6">
    <location>
        <begin position="912"/>
        <end position="926"/>
    </location>
</feature>
<feature type="domain" description="BTB" evidence="8">
    <location>
        <begin position="330"/>
        <end position="396"/>
    </location>
</feature>
<name>J9EBG6_AEDAE</name>
<feature type="compositionally biased region" description="Low complexity" evidence="6">
    <location>
        <begin position="215"/>
        <end position="234"/>
    </location>
</feature>
<dbReference type="Pfam" id="PF07707">
    <property type="entry name" value="BACK"/>
    <property type="match status" value="1"/>
</dbReference>
<dbReference type="Pfam" id="PF00628">
    <property type="entry name" value="PHD"/>
    <property type="match status" value="1"/>
</dbReference>
<keyword evidence="4" id="KW-0862">Zinc</keyword>
<dbReference type="SUPFAM" id="SSF54695">
    <property type="entry name" value="POZ domain"/>
    <property type="match status" value="1"/>
</dbReference>
<dbReference type="Pfam" id="PF00651">
    <property type="entry name" value="BTB"/>
    <property type="match status" value="1"/>
</dbReference>
<evidence type="ECO:0000256" key="3">
    <source>
        <dbReference type="ARBA" id="ARBA00022771"/>
    </source>
</evidence>
<dbReference type="InterPro" id="IPR000421">
    <property type="entry name" value="FA58C"/>
</dbReference>
<dbReference type="SUPFAM" id="SSF57903">
    <property type="entry name" value="FYVE/PHD zinc finger"/>
    <property type="match status" value="1"/>
</dbReference>
<evidence type="ECO:0000256" key="2">
    <source>
        <dbReference type="ARBA" id="ARBA00022723"/>
    </source>
</evidence>
<dbReference type="InterPro" id="IPR013083">
    <property type="entry name" value="Znf_RING/FYVE/PHD"/>
</dbReference>
<sequence>MSSREAYGSGKSVKVSKKGKSSKSKVDEVVDGGNVSIVVTGVQGDTDADRTLAGRTCKSCRGPDTDEMVQCDKCDKWHHFGCVGVTEEVADHSWSCSKCVSAKWAQRSGSTSSKILQPSGGARSSMEAQNPRTSCGLNETDQRSSDPMKSTYKGQHRPGDNDAKTSVALSDLSSSSSRRSSRTLLKLQMLKLEEEQKLAKEFLERKYALLQEAASDISSKTSSKASSKTNSSMSRVRDWVHGDNTHRREADALIELPDDEIAAARPLDVLCCSLCCVNGPSSSPAMSSQSHKMSGPHASCSSTKTAVEEIELTARFSEQMAQLCMSYDYSDVTFIVEDEKLPAHRVILAARSEYFRALLYGGLSESTQNEIHLKIPLKAFKALLKYIYSGSMSLAQMKEENILDTLGLANQYGFTDLEIAISDYLRQVLSLNNVCAIMDAAKLFDLEGLTSVCHAFMDRNAEAILQHDSFKNLSQDAICSLLQRDSFFAPEVQIFQAVHDWCKCNSDGESIETVVSMVRFSLMTLEQLLHVVRPSGILNPDRLLDAIAEKIASTQLPYRGALWPEENVACNKFNSRTIQGELRSALLDGDTISYDMEKGYTRHSISDNGDTQGIVVELGKLFIINHIKILLWDRDTRSYSYYVEVSVNQTNWDRVVDHTDYYCRSWQYLYFPSRAVRYIRLIGTHNTVNKVFHVVALEAMFTEKTTPVVNGIVAPSYNVATVDRSATVVEGVSRTRNVLLNGDVKNYDWDSGYTCHQLGSGVILVQLGQPYWIGSLRLLLWDCDDRSYSFYIESSTNLKQWDMIVDMRKDRAKSWQHFVFDPRVVVYIKIVGTYNTANEIFHCVHFECPSQDPKYLKSDARDGLLSLALAAASNGNNPLSGAAGLLAQEMYGIAGGEGAAGGLAAVLEPQPSTSRESTVSTRELVD</sequence>
<dbReference type="FunFam" id="1.25.40.420:FF:000005">
    <property type="entry name" value="BTB/POZ domain-containing protein 9"/>
    <property type="match status" value="1"/>
</dbReference>
<feature type="compositionally biased region" description="Basic residues" evidence="6">
    <location>
        <begin position="14"/>
        <end position="23"/>
    </location>
</feature>
<reference evidence="9" key="1">
    <citation type="submission" date="2005-10" db="EMBL/GenBank/DDBJ databases">
        <authorList>
            <person name="Loftus B.J."/>
            <person name="Nene V.M."/>
            <person name="Hannick L.I."/>
            <person name="Bidwell S."/>
            <person name="Haas B."/>
            <person name="Amedeo P."/>
            <person name="Orvis J."/>
            <person name="Wortman J.R."/>
            <person name="White O.R."/>
            <person name="Salzberg S."/>
            <person name="Shumway M."/>
            <person name="Koo H."/>
            <person name="Zhao Y."/>
            <person name="Holmes M."/>
            <person name="Miller J."/>
            <person name="Schatz M."/>
            <person name="Pop M."/>
            <person name="Pai G."/>
            <person name="Utterback T."/>
            <person name="Rogers Y.-H."/>
            <person name="Kravitz S."/>
            <person name="Fraser C.M."/>
        </authorList>
    </citation>
    <scope>NUCLEOTIDE SEQUENCE</scope>
    <source>
        <strain evidence="9">Liverpool</strain>
    </source>
</reference>
<dbReference type="STRING" id="7159.J9EBG6"/>
<organism evidence="9 10">
    <name type="scientific">Aedes aegypti</name>
    <name type="common">Yellowfever mosquito</name>
    <name type="synonym">Culex aegypti</name>
    <dbReference type="NCBI Taxonomy" id="7159"/>
    <lineage>
        <taxon>Eukaryota</taxon>
        <taxon>Metazoa</taxon>
        <taxon>Ecdysozoa</taxon>
        <taxon>Arthropoda</taxon>
        <taxon>Hexapoda</taxon>
        <taxon>Insecta</taxon>
        <taxon>Pterygota</taxon>
        <taxon>Neoptera</taxon>
        <taxon>Endopterygota</taxon>
        <taxon>Diptera</taxon>
        <taxon>Nematocera</taxon>
        <taxon>Culicoidea</taxon>
        <taxon>Culicidae</taxon>
        <taxon>Culicinae</taxon>
        <taxon>Aedini</taxon>
        <taxon>Aedes</taxon>
        <taxon>Stegomyia</taxon>
    </lineage>
</organism>
<dbReference type="InterPro" id="IPR011333">
    <property type="entry name" value="SKP1/BTB/POZ_sf"/>
</dbReference>
<dbReference type="Pfam" id="PF00754">
    <property type="entry name" value="F5_F8_type_C"/>
    <property type="match status" value="1"/>
</dbReference>
<dbReference type="InterPro" id="IPR001965">
    <property type="entry name" value="Znf_PHD"/>
</dbReference>
<keyword evidence="2" id="KW-0479">Metal-binding</keyword>
<evidence type="ECO:0000256" key="6">
    <source>
        <dbReference type="SAM" id="MobiDB-lite"/>
    </source>
</evidence>
<feature type="region of interest" description="Disordered" evidence="6">
    <location>
        <begin position="1"/>
        <end position="27"/>
    </location>
</feature>
<dbReference type="PANTHER" id="PTHR46306:SF1">
    <property type="entry name" value="BTB_POZ DOMAIN-CONTAINING PROTEIN 9"/>
    <property type="match status" value="1"/>
</dbReference>
<dbReference type="Gene3D" id="3.30.40.10">
    <property type="entry name" value="Zinc/RING finger domain, C3HC4 (zinc finger)"/>
    <property type="match status" value="1"/>
</dbReference>
<dbReference type="InterPro" id="IPR011011">
    <property type="entry name" value="Znf_FYVE_PHD"/>
</dbReference>
<evidence type="ECO:0000256" key="5">
    <source>
        <dbReference type="PROSITE-ProRule" id="PRU00146"/>
    </source>
</evidence>